<evidence type="ECO:0000313" key="5">
    <source>
        <dbReference type="EMBL" id="KAF8722019.1"/>
    </source>
</evidence>
<dbReference type="InterPro" id="IPR002347">
    <property type="entry name" value="SDR_fam"/>
</dbReference>
<evidence type="ECO:0000256" key="3">
    <source>
        <dbReference type="ARBA" id="ARBA00023002"/>
    </source>
</evidence>
<comment type="similarity">
    <text evidence="2">Belongs to the short-chain dehydrogenases/reductases (SDR) family.</text>
</comment>
<keyword evidence="4" id="KW-1133">Transmembrane helix</keyword>
<evidence type="ECO:0000313" key="6">
    <source>
        <dbReference type="Proteomes" id="UP000636709"/>
    </source>
</evidence>
<dbReference type="Proteomes" id="UP000636709">
    <property type="component" value="Unassembled WGS sequence"/>
</dbReference>
<reference evidence="5" key="1">
    <citation type="submission" date="2020-07" db="EMBL/GenBank/DDBJ databases">
        <title>Genome sequence and genetic diversity analysis of an under-domesticated orphan crop, white fonio (Digitaria exilis).</title>
        <authorList>
            <person name="Bennetzen J.L."/>
            <person name="Chen S."/>
            <person name="Ma X."/>
            <person name="Wang X."/>
            <person name="Yssel A.E.J."/>
            <person name="Chaluvadi S.R."/>
            <person name="Johnson M."/>
            <person name="Gangashetty P."/>
            <person name="Hamidou F."/>
            <person name="Sanogo M.D."/>
            <person name="Zwaenepoel A."/>
            <person name="Wallace J."/>
            <person name="Van De Peer Y."/>
            <person name="Van Deynze A."/>
        </authorList>
    </citation>
    <scope>NUCLEOTIDE SEQUENCE</scope>
    <source>
        <tissue evidence="5">Leaves</tissue>
    </source>
</reference>
<organism evidence="5 6">
    <name type="scientific">Digitaria exilis</name>
    <dbReference type="NCBI Taxonomy" id="1010633"/>
    <lineage>
        <taxon>Eukaryota</taxon>
        <taxon>Viridiplantae</taxon>
        <taxon>Streptophyta</taxon>
        <taxon>Embryophyta</taxon>
        <taxon>Tracheophyta</taxon>
        <taxon>Spermatophyta</taxon>
        <taxon>Magnoliopsida</taxon>
        <taxon>Liliopsida</taxon>
        <taxon>Poales</taxon>
        <taxon>Poaceae</taxon>
        <taxon>PACMAD clade</taxon>
        <taxon>Panicoideae</taxon>
        <taxon>Panicodae</taxon>
        <taxon>Paniceae</taxon>
        <taxon>Anthephorinae</taxon>
        <taxon>Digitaria</taxon>
    </lineage>
</organism>
<protein>
    <submittedName>
        <fullName evidence="5">Uncharacterized protein</fullName>
    </submittedName>
</protein>
<accession>A0A835C105</accession>
<dbReference type="OrthoDB" id="47007at2759"/>
<dbReference type="EMBL" id="JACEFO010001677">
    <property type="protein sequence ID" value="KAF8722019.1"/>
    <property type="molecule type" value="Genomic_DNA"/>
</dbReference>
<evidence type="ECO:0000256" key="2">
    <source>
        <dbReference type="ARBA" id="ARBA00006484"/>
    </source>
</evidence>
<name>A0A835C105_9POAL</name>
<dbReference type="PRINTS" id="PR00081">
    <property type="entry name" value="GDHRDH"/>
</dbReference>
<comment type="subcellular location">
    <subcellularLocation>
        <location evidence="1">Membrane</location>
        <topology evidence="1">Single-pass type II membrane protein</topology>
    </subcellularLocation>
</comment>
<dbReference type="GO" id="GO:0005829">
    <property type="term" value="C:cytosol"/>
    <property type="evidence" value="ECO:0007669"/>
    <property type="project" value="TreeGrafter"/>
</dbReference>
<keyword evidence="4" id="KW-0472">Membrane</keyword>
<proteinExistence type="inferred from homology"/>
<dbReference type="InterPro" id="IPR036291">
    <property type="entry name" value="NAD(P)-bd_dom_sf"/>
</dbReference>
<sequence>MELHLLLHSALMHAMAALVVLVYIPLSAPVKLLVRAFVKPLTKEDLRGKVVLITGASSGIGEELAYQYAKEDACLALVARRKQALKSVAAAALERGAPDALVFPADVTDPEQSRSAVEAAVAHYGKLNHLVANAGLWSSCAFDQVTNISAFTKLMDVNFWGLCLPNLLCSAAPQGQQRETHRVFLSSGDGGHVEDGLLQCKQIKET</sequence>
<dbReference type="AlphaFoldDB" id="A0A835C105"/>
<dbReference type="PANTHER" id="PTHR43391">
    <property type="entry name" value="RETINOL DEHYDROGENASE-RELATED"/>
    <property type="match status" value="1"/>
</dbReference>
<dbReference type="GO" id="GO:0016020">
    <property type="term" value="C:membrane"/>
    <property type="evidence" value="ECO:0007669"/>
    <property type="project" value="UniProtKB-SubCell"/>
</dbReference>
<feature type="transmembrane region" description="Helical" evidence="4">
    <location>
        <begin position="6"/>
        <end position="26"/>
    </location>
</feature>
<gene>
    <name evidence="5" type="ORF">HU200_022644</name>
</gene>
<dbReference type="GO" id="GO:0016491">
    <property type="term" value="F:oxidoreductase activity"/>
    <property type="evidence" value="ECO:0007669"/>
    <property type="project" value="UniProtKB-KW"/>
</dbReference>
<dbReference type="PANTHER" id="PTHR43391:SF37">
    <property type="entry name" value="OS02G0511100 PROTEIN"/>
    <property type="match status" value="1"/>
</dbReference>
<evidence type="ECO:0000256" key="4">
    <source>
        <dbReference type="SAM" id="Phobius"/>
    </source>
</evidence>
<keyword evidence="6" id="KW-1185">Reference proteome</keyword>
<keyword evidence="4" id="KW-0812">Transmembrane</keyword>
<evidence type="ECO:0000256" key="1">
    <source>
        <dbReference type="ARBA" id="ARBA00004606"/>
    </source>
</evidence>
<comment type="caution">
    <text evidence="5">The sequence shown here is derived from an EMBL/GenBank/DDBJ whole genome shotgun (WGS) entry which is preliminary data.</text>
</comment>
<dbReference type="Gene3D" id="3.40.50.720">
    <property type="entry name" value="NAD(P)-binding Rossmann-like Domain"/>
    <property type="match status" value="1"/>
</dbReference>
<keyword evidence="3" id="KW-0560">Oxidoreductase</keyword>
<dbReference type="Pfam" id="PF00106">
    <property type="entry name" value="adh_short"/>
    <property type="match status" value="1"/>
</dbReference>
<dbReference type="SUPFAM" id="SSF51735">
    <property type="entry name" value="NAD(P)-binding Rossmann-fold domains"/>
    <property type="match status" value="1"/>
</dbReference>